<comment type="caution">
    <text evidence="2">The sequence shown here is derived from an EMBL/GenBank/DDBJ whole genome shotgun (WGS) entry which is preliminary data.</text>
</comment>
<accession>A0A7J7VVF5</accession>
<dbReference type="Proteomes" id="UP000558488">
    <property type="component" value="Unassembled WGS sequence"/>
</dbReference>
<gene>
    <name evidence="2" type="ORF">mPipKuh1_013830</name>
</gene>
<evidence type="ECO:0000256" key="1">
    <source>
        <dbReference type="SAM" id="MobiDB-lite"/>
    </source>
</evidence>
<sequence length="105" mass="11728">MDPGGRWRGLPSGPSLRHLTDPSYGVPREQQKPALQELTQAHVESFNYAVREGLSHAVQGLRQLMERLTDHTPSATLSCWTVSWLAGWIRSLLLVLQLLSGILRS</sequence>
<keyword evidence="3" id="KW-1185">Reference proteome</keyword>
<organism evidence="2 3">
    <name type="scientific">Pipistrellus kuhlii</name>
    <name type="common">Kuhl's pipistrelle</name>
    <dbReference type="NCBI Taxonomy" id="59472"/>
    <lineage>
        <taxon>Eukaryota</taxon>
        <taxon>Metazoa</taxon>
        <taxon>Chordata</taxon>
        <taxon>Craniata</taxon>
        <taxon>Vertebrata</taxon>
        <taxon>Euteleostomi</taxon>
        <taxon>Mammalia</taxon>
        <taxon>Eutheria</taxon>
        <taxon>Laurasiatheria</taxon>
        <taxon>Chiroptera</taxon>
        <taxon>Yangochiroptera</taxon>
        <taxon>Vespertilionidae</taxon>
        <taxon>Pipistrellus</taxon>
    </lineage>
</organism>
<dbReference type="AlphaFoldDB" id="A0A7J7VVF5"/>
<feature type="region of interest" description="Disordered" evidence="1">
    <location>
        <begin position="1"/>
        <end position="32"/>
    </location>
</feature>
<reference evidence="2 3" key="1">
    <citation type="journal article" date="2020" name="Nature">
        <title>Six reference-quality genomes reveal evolution of bat adaptations.</title>
        <authorList>
            <person name="Jebb D."/>
            <person name="Huang Z."/>
            <person name="Pippel M."/>
            <person name="Hughes G.M."/>
            <person name="Lavrichenko K."/>
            <person name="Devanna P."/>
            <person name="Winkler S."/>
            <person name="Jermiin L.S."/>
            <person name="Skirmuntt E.C."/>
            <person name="Katzourakis A."/>
            <person name="Burkitt-Gray L."/>
            <person name="Ray D.A."/>
            <person name="Sullivan K.A.M."/>
            <person name="Roscito J.G."/>
            <person name="Kirilenko B.M."/>
            <person name="Davalos L.M."/>
            <person name="Corthals A.P."/>
            <person name="Power M.L."/>
            <person name="Jones G."/>
            <person name="Ransome R.D."/>
            <person name="Dechmann D.K.N."/>
            <person name="Locatelli A.G."/>
            <person name="Puechmaille S.J."/>
            <person name="Fedrigo O."/>
            <person name="Jarvis E.D."/>
            <person name="Hiller M."/>
            <person name="Vernes S.C."/>
            <person name="Myers E.W."/>
            <person name="Teeling E.C."/>
        </authorList>
    </citation>
    <scope>NUCLEOTIDE SEQUENCE [LARGE SCALE GENOMIC DNA]</scope>
    <source>
        <strain evidence="2">MPipKuh1</strain>
        <tissue evidence="2">Flight muscle</tissue>
    </source>
</reference>
<protein>
    <submittedName>
        <fullName evidence="2">RNA polymerase I subunit B</fullName>
    </submittedName>
</protein>
<name>A0A7J7VVF5_PIPKU</name>
<evidence type="ECO:0000313" key="2">
    <source>
        <dbReference type="EMBL" id="KAF6329195.1"/>
    </source>
</evidence>
<dbReference type="EMBL" id="JACAGB010000013">
    <property type="protein sequence ID" value="KAF6329195.1"/>
    <property type="molecule type" value="Genomic_DNA"/>
</dbReference>
<proteinExistence type="predicted"/>
<evidence type="ECO:0000313" key="3">
    <source>
        <dbReference type="Proteomes" id="UP000558488"/>
    </source>
</evidence>